<protein>
    <recommendedName>
        <fullName evidence="3">FAS1 domain-containing protein</fullName>
    </recommendedName>
</protein>
<evidence type="ECO:0000313" key="5">
    <source>
        <dbReference type="Proteomes" id="UP001417504"/>
    </source>
</evidence>
<dbReference type="Proteomes" id="UP001417504">
    <property type="component" value="Unassembled WGS sequence"/>
</dbReference>
<organism evidence="4 5">
    <name type="scientific">Stephania japonica</name>
    <dbReference type="NCBI Taxonomy" id="461633"/>
    <lineage>
        <taxon>Eukaryota</taxon>
        <taxon>Viridiplantae</taxon>
        <taxon>Streptophyta</taxon>
        <taxon>Embryophyta</taxon>
        <taxon>Tracheophyta</taxon>
        <taxon>Spermatophyta</taxon>
        <taxon>Magnoliopsida</taxon>
        <taxon>Ranunculales</taxon>
        <taxon>Menispermaceae</taxon>
        <taxon>Menispermoideae</taxon>
        <taxon>Cissampelideae</taxon>
        <taxon>Stephania</taxon>
    </lineage>
</organism>
<keyword evidence="2" id="KW-0472">Membrane</keyword>
<dbReference type="Pfam" id="PF02469">
    <property type="entry name" value="Fasciclin"/>
    <property type="match status" value="1"/>
</dbReference>
<keyword evidence="2" id="KW-1133">Transmembrane helix</keyword>
<proteinExistence type="inferred from homology"/>
<keyword evidence="2" id="KW-0812">Transmembrane</keyword>
<comment type="caution">
    <text evidence="4">The sequence shown here is derived from an EMBL/GenBank/DDBJ whole genome shotgun (WGS) entry which is preliminary data.</text>
</comment>
<evidence type="ECO:0000313" key="4">
    <source>
        <dbReference type="EMBL" id="KAK9130272.1"/>
    </source>
</evidence>
<gene>
    <name evidence="4" type="ORF">Sjap_010759</name>
</gene>
<evidence type="ECO:0000259" key="3">
    <source>
        <dbReference type="PROSITE" id="PS50213"/>
    </source>
</evidence>
<dbReference type="AlphaFoldDB" id="A0AAP0J9S1"/>
<dbReference type="InterPro" id="IPR036378">
    <property type="entry name" value="FAS1_dom_sf"/>
</dbReference>
<accession>A0AAP0J9S1</accession>
<dbReference type="PANTHER" id="PTHR33985">
    <property type="entry name" value="OS02G0491300 PROTEIN-RELATED"/>
    <property type="match status" value="1"/>
</dbReference>
<keyword evidence="5" id="KW-1185">Reference proteome</keyword>
<reference evidence="4 5" key="1">
    <citation type="submission" date="2024-01" db="EMBL/GenBank/DDBJ databases">
        <title>Genome assemblies of Stephania.</title>
        <authorList>
            <person name="Yang L."/>
        </authorList>
    </citation>
    <scope>NUCLEOTIDE SEQUENCE [LARGE SCALE GENOMIC DNA]</scope>
    <source>
        <strain evidence="4">QJT</strain>
        <tissue evidence="4">Leaf</tissue>
    </source>
</reference>
<evidence type="ECO:0000256" key="1">
    <source>
        <dbReference type="ARBA" id="ARBA00007843"/>
    </source>
</evidence>
<name>A0AAP0J9S1_9MAGN</name>
<evidence type="ECO:0000256" key="2">
    <source>
        <dbReference type="SAM" id="Phobius"/>
    </source>
</evidence>
<dbReference type="PROSITE" id="PS50213">
    <property type="entry name" value="FAS1"/>
    <property type="match status" value="1"/>
</dbReference>
<comment type="similarity">
    <text evidence="1">Belongs to the fasciclin-like AGP family.</text>
</comment>
<sequence>MSLALRPSLPTLLARVDLNKTAVTIFCPTDFAFGDQDYFVQAQPPLWLLEYHVVPRKIEKEDLESSSIFPIGSKLNTLLHGCSLVITTSRYIAASLNQVEIKEWDVYNDGSVIVHGIDMFLSPYYEIMEFYAEFYLYLFIFVALSFLFVLILWAFLCHIVVPIVRAFISRMVCWLRESAGRKTTDSVY</sequence>
<dbReference type="InterPro" id="IPR000782">
    <property type="entry name" value="FAS1_domain"/>
</dbReference>
<feature type="transmembrane region" description="Helical" evidence="2">
    <location>
        <begin position="134"/>
        <end position="161"/>
    </location>
</feature>
<dbReference type="Gene3D" id="2.30.180.10">
    <property type="entry name" value="FAS1 domain"/>
    <property type="match status" value="1"/>
</dbReference>
<feature type="domain" description="FAS1" evidence="3">
    <location>
        <begin position="1"/>
        <end position="121"/>
    </location>
</feature>
<dbReference type="SMART" id="SM00554">
    <property type="entry name" value="FAS1"/>
    <property type="match status" value="1"/>
</dbReference>
<dbReference type="SUPFAM" id="SSF82153">
    <property type="entry name" value="FAS1 domain"/>
    <property type="match status" value="1"/>
</dbReference>
<dbReference type="PANTHER" id="PTHR33985:SF29">
    <property type="entry name" value="FAS1 DOMAIN-CONTAINING PROTEIN"/>
    <property type="match status" value="1"/>
</dbReference>
<dbReference type="EMBL" id="JBBNAE010000004">
    <property type="protein sequence ID" value="KAK9130272.1"/>
    <property type="molecule type" value="Genomic_DNA"/>
</dbReference>
<dbReference type="InterPro" id="IPR052806">
    <property type="entry name" value="Fasciclin-like_AGP"/>
</dbReference>